<dbReference type="GO" id="GO:0003700">
    <property type="term" value="F:DNA-binding transcription factor activity"/>
    <property type="evidence" value="ECO:0007669"/>
    <property type="project" value="TreeGrafter"/>
</dbReference>
<evidence type="ECO:0000256" key="1">
    <source>
        <dbReference type="ARBA" id="ARBA00023015"/>
    </source>
</evidence>
<keyword evidence="7" id="KW-1185">Reference proteome</keyword>
<keyword evidence="3" id="KW-0804">Transcription</keyword>
<dbReference type="PANTHER" id="PTHR30055:SF234">
    <property type="entry name" value="HTH-TYPE TRANSCRIPTIONAL REGULATOR BETI"/>
    <property type="match status" value="1"/>
</dbReference>
<dbReference type="EMBL" id="CYTW01000006">
    <property type="protein sequence ID" value="CUK13475.1"/>
    <property type="molecule type" value="Genomic_DNA"/>
</dbReference>
<sequence length="191" mass="21031">MYQMRHQCLMTQKTETMILEAAFALFAVKPTATLAEVAKRADVGRATLHRLFKGRDDLMAALAHRAMAELDQAVDQATKDAATYTDGLRLTLKAMIPLAERQLFLANEPVDHMPSVAKELAQQRVELTDLVEAAKHEGSFDNAVPTAWIVQSFEALTYAAWTMVCEGEATPKQASALAWRTLTIGVKGDVK</sequence>
<dbReference type="InterPro" id="IPR050109">
    <property type="entry name" value="HTH-type_TetR-like_transc_reg"/>
</dbReference>
<name>A0A0P1IHM1_9RHOB</name>
<dbReference type="GO" id="GO:0000976">
    <property type="term" value="F:transcription cis-regulatory region binding"/>
    <property type="evidence" value="ECO:0007669"/>
    <property type="project" value="TreeGrafter"/>
</dbReference>
<organism evidence="6 7">
    <name type="scientific">Shimia thalassica</name>
    <dbReference type="NCBI Taxonomy" id="1715693"/>
    <lineage>
        <taxon>Bacteria</taxon>
        <taxon>Pseudomonadati</taxon>
        <taxon>Pseudomonadota</taxon>
        <taxon>Alphaproteobacteria</taxon>
        <taxon>Rhodobacterales</taxon>
        <taxon>Roseobacteraceae</taxon>
    </lineage>
</organism>
<evidence type="ECO:0000256" key="4">
    <source>
        <dbReference type="PROSITE-ProRule" id="PRU00335"/>
    </source>
</evidence>
<dbReference type="AlphaFoldDB" id="A0A0P1IHM1"/>
<keyword evidence="2 4" id="KW-0238">DNA-binding</keyword>
<dbReference type="Proteomes" id="UP000051870">
    <property type="component" value="Unassembled WGS sequence"/>
</dbReference>
<protein>
    <submittedName>
        <fullName evidence="6">Bacterial regulatory proteins, tetR family</fullName>
    </submittedName>
</protein>
<evidence type="ECO:0000256" key="3">
    <source>
        <dbReference type="ARBA" id="ARBA00023163"/>
    </source>
</evidence>
<proteinExistence type="predicted"/>
<keyword evidence="1" id="KW-0805">Transcription regulation</keyword>
<feature type="domain" description="HTH tetR-type" evidence="5">
    <location>
        <begin position="12"/>
        <end position="70"/>
    </location>
</feature>
<reference evidence="7" key="1">
    <citation type="submission" date="2015-09" db="EMBL/GenBank/DDBJ databases">
        <authorList>
            <person name="Rodrigo-Torres Lidia"/>
            <person name="Arahal R.David."/>
        </authorList>
    </citation>
    <scope>NUCLEOTIDE SEQUENCE [LARGE SCALE GENOMIC DNA]</scope>
    <source>
        <strain evidence="7">CECT 7735</strain>
    </source>
</reference>
<dbReference type="Gene3D" id="1.10.357.10">
    <property type="entry name" value="Tetracycline Repressor, domain 2"/>
    <property type="match status" value="1"/>
</dbReference>
<dbReference type="SUPFAM" id="SSF46689">
    <property type="entry name" value="Homeodomain-like"/>
    <property type="match status" value="1"/>
</dbReference>
<dbReference type="PROSITE" id="PS50977">
    <property type="entry name" value="HTH_TETR_2"/>
    <property type="match status" value="1"/>
</dbReference>
<evidence type="ECO:0000256" key="2">
    <source>
        <dbReference type="ARBA" id="ARBA00023125"/>
    </source>
</evidence>
<accession>A0A0P1IHM1</accession>
<evidence type="ECO:0000313" key="6">
    <source>
        <dbReference type="EMBL" id="CUK13475.1"/>
    </source>
</evidence>
<dbReference type="InterPro" id="IPR001647">
    <property type="entry name" value="HTH_TetR"/>
</dbReference>
<dbReference type="Pfam" id="PF00440">
    <property type="entry name" value="TetR_N"/>
    <property type="match status" value="1"/>
</dbReference>
<dbReference type="PANTHER" id="PTHR30055">
    <property type="entry name" value="HTH-TYPE TRANSCRIPTIONAL REGULATOR RUTR"/>
    <property type="match status" value="1"/>
</dbReference>
<evidence type="ECO:0000313" key="7">
    <source>
        <dbReference type="Proteomes" id="UP000051870"/>
    </source>
</evidence>
<dbReference type="InterPro" id="IPR009057">
    <property type="entry name" value="Homeodomain-like_sf"/>
</dbReference>
<evidence type="ECO:0000259" key="5">
    <source>
        <dbReference type="PROSITE" id="PS50977"/>
    </source>
</evidence>
<gene>
    <name evidence="6" type="ORF">PH7735_03812</name>
</gene>
<feature type="DNA-binding region" description="H-T-H motif" evidence="4">
    <location>
        <begin position="33"/>
        <end position="52"/>
    </location>
</feature>
<dbReference type="STRING" id="1715693.PH7735_03812"/>